<comment type="similarity">
    <text evidence="7">Belongs to the peptidase M24B family. Bacterial-type prolidase subfamily.</text>
</comment>
<evidence type="ECO:0000259" key="9">
    <source>
        <dbReference type="Pfam" id="PF21216"/>
    </source>
</evidence>
<protein>
    <recommendedName>
        <fullName evidence="7">Xaa-Pro dipeptidase</fullName>
        <shortName evidence="7">X-Pro dipeptidase</shortName>
        <ecNumber evidence="7">3.4.13.9</ecNumber>
    </recommendedName>
    <alternativeName>
        <fullName evidence="7">Imidodipeptidase</fullName>
    </alternativeName>
    <alternativeName>
        <fullName evidence="7">Proline dipeptidase</fullName>
        <shortName evidence="7">Prolidase</shortName>
    </alternativeName>
</protein>
<feature type="binding site" evidence="7">
    <location>
        <position position="423"/>
    </location>
    <ligand>
        <name>Mn(2+)</name>
        <dbReference type="ChEBI" id="CHEBI:29035"/>
        <label>2</label>
    </ligand>
</feature>
<dbReference type="GO" id="GO:0046872">
    <property type="term" value="F:metal ion binding"/>
    <property type="evidence" value="ECO:0007669"/>
    <property type="project" value="UniProtKB-KW"/>
</dbReference>
<dbReference type="EMBL" id="MSCH01000003">
    <property type="protein sequence ID" value="PQJ54627.1"/>
    <property type="molecule type" value="Genomic_DNA"/>
</dbReference>
<dbReference type="PANTHER" id="PTHR43226">
    <property type="entry name" value="XAA-PRO AMINOPEPTIDASE 3"/>
    <property type="match status" value="1"/>
</dbReference>
<feature type="domain" description="Peptidase M24" evidence="8">
    <location>
        <begin position="163"/>
        <end position="428"/>
    </location>
</feature>
<dbReference type="GO" id="GO:0008235">
    <property type="term" value="F:metalloexopeptidase activity"/>
    <property type="evidence" value="ECO:0007669"/>
    <property type="project" value="UniProtKB-UniRule"/>
</dbReference>
<dbReference type="RefSeq" id="WP_105053148.1">
    <property type="nucleotide sequence ID" value="NZ_BMYG01000001.1"/>
</dbReference>
<proteinExistence type="inferred from homology"/>
<evidence type="ECO:0000313" key="11">
    <source>
        <dbReference type="Proteomes" id="UP000239007"/>
    </source>
</evidence>
<dbReference type="GO" id="GO:0006508">
    <property type="term" value="P:proteolysis"/>
    <property type="evidence" value="ECO:0007669"/>
    <property type="project" value="UniProtKB-KW"/>
</dbReference>
<dbReference type="OrthoDB" id="9806388at2"/>
<dbReference type="HAMAP" id="MF_01279">
    <property type="entry name" value="X_Pro_dipeptid"/>
    <property type="match status" value="1"/>
</dbReference>
<reference evidence="10 11" key="1">
    <citation type="submission" date="2016-12" db="EMBL/GenBank/DDBJ databases">
        <title>Diversity of luminous bacteria.</title>
        <authorList>
            <person name="Yoshizawa S."/>
            <person name="Kogure K."/>
        </authorList>
    </citation>
    <scope>NUCLEOTIDE SEQUENCE [LARGE SCALE GENOMIC DNA]</scope>
    <source>
        <strain evidence="10 11">SA4-48</strain>
    </source>
</reference>
<dbReference type="GO" id="GO:0102009">
    <property type="term" value="F:proline dipeptidase activity"/>
    <property type="evidence" value="ECO:0007669"/>
    <property type="project" value="UniProtKB-EC"/>
</dbReference>
<dbReference type="Gene3D" id="3.40.350.10">
    <property type="entry name" value="Creatinase/prolidase N-terminal domain"/>
    <property type="match status" value="1"/>
</dbReference>
<organism evidence="10 11">
    <name type="scientific">Psychrosphaera saromensis</name>
    <dbReference type="NCBI Taxonomy" id="716813"/>
    <lineage>
        <taxon>Bacteria</taxon>
        <taxon>Pseudomonadati</taxon>
        <taxon>Pseudomonadota</taxon>
        <taxon>Gammaproteobacteria</taxon>
        <taxon>Alteromonadales</taxon>
        <taxon>Pseudoalteromonadaceae</taxon>
        <taxon>Psychrosphaera</taxon>
    </lineage>
</organism>
<keyword evidence="3 7" id="KW-0378">Hydrolase</keyword>
<sequence length="444" mass="51429">MRSIYKQHLQTLQNNFESALEQNNFDGVLIYSGHHSYGFRDDNAYPFKTNPHFKYWLPLTKQQKSFVLIQTGKKPHLFLHQELDIWHAQPDLPKGEWQQHFDLTLISNVSQVKDFVKNKVQTLAYIGEPLTDDTDTSLGKINPALLINHIEYERAYKTEYEMECLRTANLMAAKAHIVAKEGFYAGKTEMEIHQAYLASLGVREFELPYNNIIAFNHNASVLHYDNYQVTNPEQRLSFLIDAGAEFNGYNADISRTYLNEANLNGTNLNKASEFQQMFDAYQVEYFDLLSEIEVDKEYFSFHDSAHKRIAKLLSEFDIVKCTPQQTYEKGYSQLFFPCGVGHYIGTQVHDVGGHFANKSGELLTKDSRYPYLRLLRKMEKQTVFTVEPGIYFINQLLETVKDNSDFNWSRLEQFKPYGGFRLEDSIAMNNGNIENLAVDAFNKL</sequence>
<dbReference type="InterPro" id="IPR052433">
    <property type="entry name" value="X-Pro_dipept-like"/>
</dbReference>
<dbReference type="InterPro" id="IPR000994">
    <property type="entry name" value="Pept_M24"/>
</dbReference>
<keyword evidence="6 7" id="KW-0464">Manganese</keyword>
<dbReference type="Gene3D" id="3.90.230.10">
    <property type="entry name" value="Creatinase/methionine aminopeptidase superfamily"/>
    <property type="match status" value="1"/>
</dbReference>
<dbReference type="GO" id="GO:0004177">
    <property type="term" value="F:aminopeptidase activity"/>
    <property type="evidence" value="ECO:0007669"/>
    <property type="project" value="TreeGrafter"/>
</dbReference>
<dbReference type="InterPro" id="IPR048819">
    <property type="entry name" value="PepQ_N"/>
</dbReference>
<dbReference type="InterPro" id="IPR022846">
    <property type="entry name" value="X_Pro_dipept"/>
</dbReference>
<dbReference type="PANTHER" id="PTHR43226:SF8">
    <property type="entry name" value="XAA-PRO DIPEPTIDASE"/>
    <property type="match status" value="1"/>
</dbReference>
<evidence type="ECO:0000256" key="5">
    <source>
        <dbReference type="ARBA" id="ARBA00023049"/>
    </source>
</evidence>
<feature type="binding site" evidence="7">
    <location>
        <position position="252"/>
    </location>
    <ligand>
        <name>Mn(2+)</name>
        <dbReference type="ChEBI" id="CHEBI:29035"/>
        <label>1</label>
    </ligand>
</feature>
<evidence type="ECO:0000256" key="1">
    <source>
        <dbReference type="ARBA" id="ARBA00022670"/>
    </source>
</evidence>
<feature type="domain" description="Xaa-Pro dipeptidase N-terminal" evidence="9">
    <location>
        <begin position="4"/>
        <end position="152"/>
    </location>
</feature>
<name>A0A2S7UXD6_9GAMM</name>
<comment type="catalytic activity">
    <reaction evidence="7">
        <text>Xaa-L-Pro dipeptide + H2O = an L-alpha-amino acid + L-proline</text>
        <dbReference type="Rhea" id="RHEA:76407"/>
        <dbReference type="ChEBI" id="CHEBI:15377"/>
        <dbReference type="ChEBI" id="CHEBI:59869"/>
        <dbReference type="ChEBI" id="CHEBI:60039"/>
        <dbReference type="ChEBI" id="CHEBI:195196"/>
        <dbReference type="EC" id="3.4.13.9"/>
    </reaction>
</comment>
<feature type="binding site" evidence="7">
    <location>
        <position position="241"/>
    </location>
    <ligand>
        <name>Mn(2+)</name>
        <dbReference type="ChEBI" id="CHEBI:29035"/>
        <label>2</label>
    </ligand>
</feature>
<dbReference type="InterPro" id="IPR036005">
    <property type="entry name" value="Creatinase/aminopeptidase-like"/>
</dbReference>
<comment type="function">
    <text evidence="7">Splits dipeptides with a prolyl residue in the C-terminal position.</text>
</comment>
<keyword evidence="4 7" id="KW-0224">Dipeptidase</keyword>
<evidence type="ECO:0000256" key="3">
    <source>
        <dbReference type="ARBA" id="ARBA00022801"/>
    </source>
</evidence>
<accession>A0A2S7UXD6</accession>
<feature type="binding site" evidence="7">
    <location>
        <position position="342"/>
    </location>
    <ligand>
        <name>Mn(2+)</name>
        <dbReference type="ChEBI" id="CHEBI:29035"/>
        <label>1</label>
    </ligand>
</feature>
<dbReference type="GO" id="GO:0016795">
    <property type="term" value="F:phosphoric triester hydrolase activity"/>
    <property type="evidence" value="ECO:0007669"/>
    <property type="project" value="InterPro"/>
</dbReference>
<dbReference type="Pfam" id="PF00557">
    <property type="entry name" value="Peptidase_M24"/>
    <property type="match status" value="1"/>
</dbReference>
<feature type="binding site" evidence="7">
    <location>
        <position position="387"/>
    </location>
    <ligand>
        <name>Mn(2+)</name>
        <dbReference type="ChEBI" id="CHEBI:29035"/>
        <label>1</label>
    </ligand>
</feature>
<dbReference type="NCBIfam" id="NF010133">
    <property type="entry name" value="PRK13607.1"/>
    <property type="match status" value="1"/>
</dbReference>
<keyword evidence="11" id="KW-1185">Reference proteome</keyword>
<evidence type="ECO:0000256" key="7">
    <source>
        <dbReference type="HAMAP-Rule" id="MF_01279"/>
    </source>
</evidence>
<keyword evidence="5 7" id="KW-0482">Metalloprotease</keyword>
<keyword evidence="1 7" id="KW-0645">Protease</keyword>
<feature type="binding site" evidence="7">
    <location>
        <position position="252"/>
    </location>
    <ligand>
        <name>Mn(2+)</name>
        <dbReference type="ChEBI" id="CHEBI:29035"/>
        <label>2</label>
    </ligand>
</feature>
<comment type="cofactor">
    <cofactor evidence="7">
        <name>Mn(2+)</name>
        <dbReference type="ChEBI" id="CHEBI:29035"/>
    </cofactor>
    <text evidence="7">Binds 2 manganese ions per subunit.</text>
</comment>
<dbReference type="Proteomes" id="UP000239007">
    <property type="component" value="Unassembled WGS sequence"/>
</dbReference>
<evidence type="ECO:0000256" key="2">
    <source>
        <dbReference type="ARBA" id="ARBA00022723"/>
    </source>
</evidence>
<feature type="binding site" evidence="7">
    <location>
        <position position="423"/>
    </location>
    <ligand>
        <name>Mn(2+)</name>
        <dbReference type="ChEBI" id="CHEBI:29035"/>
        <label>1</label>
    </ligand>
</feature>
<dbReference type="AlphaFoldDB" id="A0A2S7UXD6"/>
<evidence type="ECO:0000259" key="8">
    <source>
        <dbReference type="Pfam" id="PF00557"/>
    </source>
</evidence>
<keyword evidence="2 7" id="KW-0479">Metal-binding</keyword>
<evidence type="ECO:0000256" key="6">
    <source>
        <dbReference type="ARBA" id="ARBA00023211"/>
    </source>
</evidence>
<dbReference type="GO" id="GO:0005829">
    <property type="term" value="C:cytosol"/>
    <property type="evidence" value="ECO:0007669"/>
    <property type="project" value="TreeGrafter"/>
</dbReference>
<gene>
    <name evidence="7" type="primary">pepQ</name>
    <name evidence="10" type="ORF">BTO11_13885</name>
</gene>
<evidence type="ECO:0000256" key="4">
    <source>
        <dbReference type="ARBA" id="ARBA00022997"/>
    </source>
</evidence>
<evidence type="ECO:0000313" key="10">
    <source>
        <dbReference type="EMBL" id="PQJ54627.1"/>
    </source>
</evidence>
<dbReference type="InterPro" id="IPR029149">
    <property type="entry name" value="Creatin/AminoP/Spt16_N"/>
</dbReference>
<comment type="caution">
    <text evidence="10">The sequence shown here is derived from an EMBL/GenBank/DDBJ whole genome shotgun (WGS) entry which is preliminary data.</text>
</comment>
<dbReference type="EC" id="3.4.13.9" evidence="7"/>
<dbReference type="Pfam" id="PF21216">
    <property type="entry name" value="PepQ_N"/>
    <property type="match status" value="1"/>
</dbReference>
<dbReference type="SUPFAM" id="SSF55920">
    <property type="entry name" value="Creatinase/aminopeptidase"/>
    <property type="match status" value="1"/>
</dbReference>